<keyword evidence="3" id="KW-1133">Transmembrane helix</keyword>
<keyword evidence="3" id="KW-0812">Transmembrane</keyword>
<evidence type="ECO:0000313" key="5">
    <source>
        <dbReference type="EMBL" id="RUT27686.1"/>
    </source>
</evidence>
<dbReference type="EMBL" id="RZNX01000017">
    <property type="protein sequence ID" value="RUT27686.1"/>
    <property type="molecule type" value="Genomic_DNA"/>
</dbReference>
<dbReference type="Gene3D" id="3.40.630.190">
    <property type="entry name" value="LCP protein"/>
    <property type="match status" value="1"/>
</dbReference>
<organism evidence="5 6">
    <name type="scientific">Paenibacillus zeisoli</name>
    <dbReference type="NCBI Taxonomy" id="2496267"/>
    <lineage>
        <taxon>Bacteria</taxon>
        <taxon>Bacillati</taxon>
        <taxon>Bacillota</taxon>
        <taxon>Bacilli</taxon>
        <taxon>Bacillales</taxon>
        <taxon>Paenibacillaceae</taxon>
        <taxon>Paenibacillus</taxon>
    </lineage>
</organism>
<keyword evidence="3" id="KW-0472">Membrane</keyword>
<accession>A0A3S1B2X3</accession>
<dbReference type="AlphaFoldDB" id="A0A3S1B2X3"/>
<feature type="transmembrane region" description="Helical" evidence="3">
    <location>
        <begin position="9"/>
        <end position="29"/>
    </location>
</feature>
<dbReference type="Proteomes" id="UP000272464">
    <property type="component" value="Unassembled WGS sequence"/>
</dbReference>
<dbReference type="InterPro" id="IPR004474">
    <property type="entry name" value="LytR_CpsA_psr"/>
</dbReference>
<evidence type="ECO:0000256" key="3">
    <source>
        <dbReference type="SAM" id="Phobius"/>
    </source>
</evidence>
<dbReference type="PANTHER" id="PTHR33392">
    <property type="entry name" value="POLYISOPRENYL-TEICHOIC ACID--PEPTIDOGLYCAN TEICHOIC ACID TRANSFERASE TAGU"/>
    <property type="match status" value="1"/>
</dbReference>
<protein>
    <submittedName>
        <fullName evidence="5">LytR family transcriptional regulator</fullName>
    </submittedName>
</protein>
<feature type="domain" description="Cell envelope-related transcriptional attenuator" evidence="4">
    <location>
        <begin position="88"/>
        <end position="238"/>
    </location>
</feature>
<evidence type="ECO:0000256" key="1">
    <source>
        <dbReference type="ARBA" id="ARBA00006068"/>
    </source>
</evidence>
<dbReference type="InterPro" id="IPR050922">
    <property type="entry name" value="LytR/CpsA/Psr_CW_biosynth"/>
</dbReference>
<feature type="region of interest" description="Disordered" evidence="2">
    <location>
        <begin position="317"/>
        <end position="347"/>
    </location>
</feature>
<comment type="similarity">
    <text evidence="1">Belongs to the LytR/CpsA/Psr (LCP) family.</text>
</comment>
<dbReference type="NCBIfam" id="TIGR00350">
    <property type="entry name" value="lytR_cpsA_psr"/>
    <property type="match status" value="1"/>
</dbReference>
<feature type="compositionally biased region" description="Low complexity" evidence="2">
    <location>
        <begin position="318"/>
        <end position="347"/>
    </location>
</feature>
<sequence length="347" mass="38477">MTKRTKRTILWSIAAVLVAVIAFATYYFVAIYNQVNNFHKVGENSPFSQLSPTDTKVSDPPKWEGSERVNILMMGVDARGLKKGEIPRSDTMLVASIDPVQKKGYLFSIMRDTYVDIAGQDRQDRINTAITHGPESAMKTASDLLGIPIQYYVYTDFQGFIALVDSVGGVDFNVEKDMHYVSAADQHEYDIDLKKGMQHLDGKTALQYVRFRHDAMSDFTRTERQRNFLKAVADKMKSTTSIMNLPGILEKINPYIDTNMSVNDMWKLASVGYDSQMSGSEQIPPMDLLVEKNTSAGSVLGISSEKKLKQYVQDVLNGTKSTGKSKSGTVSSSSDHSSDTGTSEAAR</sequence>
<evidence type="ECO:0000256" key="2">
    <source>
        <dbReference type="SAM" id="MobiDB-lite"/>
    </source>
</evidence>
<dbReference type="PANTHER" id="PTHR33392:SF6">
    <property type="entry name" value="POLYISOPRENYL-TEICHOIC ACID--PEPTIDOGLYCAN TEICHOIC ACID TRANSFERASE TAGU"/>
    <property type="match status" value="1"/>
</dbReference>
<keyword evidence="6" id="KW-1185">Reference proteome</keyword>
<evidence type="ECO:0000313" key="6">
    <source>
        <dbReference type="Proteomes" id="UP000272464"/>
    </source>
</evidence>
<dbReference type="RefSeq" id="WP_127201115.1">
    <property type="nucleotide sequence ID" value="NZ_RZNX01000017.1"/>
</dbReference>
<dbReference type="Pfam" id="PF03816">
    <property type="entry name" value="LytR_cpsA_psr"/>
    <property type="match status" value="1"/>
</dbReference>
<dbReference type="OrthoDB" id="9782542at2"/>
<proteinExistence type="inferred from homology"/>
<comment type="caution">
    <text evidence="5">The sequence shown here is derived from an EMBL/GenBank/DDBJ whole genome shotgun (WGS) entry which is preliminary data.</text>
</comment>
<gene>
    <name evidence="5" type="ORF">EJP77_20450</name>
</gene>
<name>A0A3S1B2X3_9BACL</name>
<reference evidence="5 6" key="1">
    <citation type="submission" date="2018-12" db="EMBL/GenBank/DDBJ databases">
        <authorList>
            <person name="Sun L."/>
            <person name="Chen Z."/>
        </authorList>
    </citation>
    <scope>NUCLEOTIDE SEQUENCE [LARGE SCALE GENOMIC DNA]</scope>
    <source>
        <strain evidence="5 6">3-5-3</strain>
    </source>
</reference>
<evidence type="ECO:0000259" key="4">
    <source>
        <dbReference type="Pfam" id="PF03816"/>
    </source>
</evidence>